<proteinExistence type="predicted"/>
<sequence>TKPHHASPLLTTVMSGVCQSGQCIQGVLSPRMGLRLQEFATAASGMVGDSWPKSHAGGSLHDPSVYLLDYVPVDLRLEVSHAFVIGFSNCMATFAYLLRQKQFPKPALMRQCIGFVPGLDKGATASYFQAGGRPEYAIDAVLARCEEDVVEAASLGMVEDGVLQEALEALPACPMDDRFDLVRQALFQNSAVWPCGPYSMDEEQYQGDDGWVHYDTSGWSGQPGE</sequence>
<protein>
    <submittedName>
        <fullName evidence="1">Uncharacterized protein</fullName>
    </submittedName>
</protein>
<accession>A0A1D2A732</accession>
<feature type="non-terminal residue" evidence="1">
    <location>
        <position position="1"/>
    </location>
</feature>
<evidence type="ECO:0000313" key="1">
    <source>
        <dbReference type="EMBL" id="JAT75010.1"/>
    </source>
</evidence>
<reference evidence="1" key="1">
    <citation type="submission" date="2015-08" db="EMBL/GenBank/DDBJ databases">
        <authorList>
            <person name="Babu N.S."/>
            <person name="Beckwith C.J."/>
            <person name="Beseler K.G."/>
            <person name="Brison A."/>
            <person name="Carone J.V."/>
            <person name="Caskin T.P."/>
            <person name="Diamond M."/>
            <person name="Durham M.E."/>
            <person name="Foxe J.M."/>
            <person name="Go M."/>
            <person name="Henderson B.A."/>
            <person name="Jones I.B."/>
            <person name="McGettigan J.A."/>
            <person name="Micheletti S.J."/>
            <person name="Nasrallah M.E."/>
            <person name="Ortiz D."/>
            <person name="Piller C.R."/>
            <person name="Privatt S.R."/>
            <person name="Schneider S.L."/>
            <person name="Sharp S."/>
            <person name="Smith T.C."/>
            <person name="Stanton J.D."/>
            <person name="Ullery H.E."/>
            <person name="Wilson R.J."/>
            <person name="Serrano M.G."/>
            <person name="Buck G."/>
            <person name="Lee V."/>
            <person name="Wang Y."/>
            <person name="Carvalho R."/>
            <person name="Voegtly L."/>
            <person name="Shi R."/>
            <person name="Duckworth R."/>
            <person name="Johnson A."/>
            <person name="Loviza R."/>
            <person name="Walstead R."/>
            <person name="Shah Z."/>
            <person name="Kiflezghi M."/>
            <person name="Wade K."/>
            <person name="Ball S.L."/>
            <person name="Bradley K.W."/>
            <person name="Asai D.J."/>
            <person name="Bowman C.A."/>
            <person name="Russell D.A."/>
            <person name="Pope W.H."/>
            <person name="Jacobs-Sera D."/>
            <person name="Hendrix R.W."/>
            <person name="Hatfull G.F."/>
        </authorList>
    </citation>
    <scope>NUCLEOTIDE SEQUENCE</scope>
</reference>
<name>A0A1D2A732_AUXPR</name>
<dbReference type="EMBL" id="GDKF01003612">
    <property type="protein sequence ID" value="JAT75010.1"/>
    <property type="molecule type" value="Transcribed_RNA"/>
</dbReference>
<organism evidence="1">
    <name type="scientific">Auxenochlorella protothecoides</name>
    <name type="common">Green microalga</name>
    <name type="synonym">Chlorella protothecoides</name>
    <dbReference type="NCBI Taxonomy" id="3075"/>
    <lineage>
        <taxon>Eukaryota</taxon>
        <taxon>Viridiplantae</taxon>
        <taxon>Chlorophyta</taxon>
        <taxon>core chlorophytes</taxon>
        <taxon>Trebouxiophyceae</taxon>
        <taxon>Chlorellales</taxon>
        <taxon>Chlorellaceae</taxon>
        <taxon>Auxenochlorella</taxon>
    </lineage>
</organism>
<dbReference type="AlphaFoldDB" id="A0A1D2A732"/>
<gene>
    <name evidence="1" type="ORF">g.17629</name>
</gene>